<gene>
    <name evidence="7" type="ORF">GSCOC_T00017097001</name>
</gene>
<dbReference type="InterPro" id="IPR011527">
    <property type="entry name" value="ABC1_TM_dom"/>
</dbReference>
<dbReference type="CDD" id="cd18578">
    <property type="entry name" value="ABC_6TM_Pgp_ABCB1_D2_like"/>
    <property type="match status" value="1"/>
</dbReference>
<comment type="subcellular location">
    <subcellularLocation>
        <location evidence="1">Membrane</location>
        <topology evidence="1">Multi-pass membrane protein</topology>
    </subcellularLocation>
</comment>
<dbReference type="InterPro" id="IPR036640">
    <property type="entry name" value="ABC1_TM_sf"/>
</dbReference>
<proteinExistence type="predicted"/>
<protein>
    <recommendedName>
        <fullName evidence="6">ABC transmembrane type-1 domain-containing protein</fullName>
    </recommendedName>
</protein>
<dbReference type="GO" id="GO:0005524">
    <property type="term" value="F:ATP binding"/>
    <property type="evidence" value="ECO:0007669"/>
    <property type="project" value="InterPro"/>
</dbReference>
<dbReference type="OrthoDB" id="6500128at2759"/>
<dbReference type="Proteomes" id="UP000295252">
    <property type="component" value="Chromosome VII"/>
</dbReference>
<dbReference type="Pfam" id="PF00664">
    <property type="entry name" value="ABC_membrane"/>
    <property type="match status" value="1"/>
</dbReference>
<dbReference type="GO" id="GO:0140359">
    <property type="term" value="F:ABC-type transporter activity"/>
    <property type="evidence" value="ECO:0007669"/>
    <property type="project" value="InterPro"/>
</dbReference>
<feature type="transmembrane region" description="Helical" evidence="5">
    <location>
        <begin position="93"/>
        <end position="119"/>
    </location>
</feature>
<dbReference type="STRING" id="49390.A0A068V5Z5"/>
<dbReference type="Gene3D" id="1.20.1560.10">
    <property type="entry name" value="ABC transporter type 1, transmembrane domain"/>
    <property type="match status" value="1"/>
</dbReference>
<dbReference type="OMA" id="KESKTEW"/>
<name>A0A068V5Z5_COFCA</name>
<feature type="domain" description="ABC transmembrane type-1" evidence="6">
    <location>
        <begin position="42"/>
        <end position="217"/>
    </location>
</feature>
<keyword evidence="4 5" id="KW-0472">Membrane</keyword>
<evidence type="ECO:0000256" key="2">
    <source>
        <dbReference type="ARBA" id="ARBA00022692"/>
    </source>
</evidence>
<keyword evidence="8" id="KW-1185">Reference proteome</keyword>
<evidence type="ECO:0000259" key="6">
    <source>
        <dbReference type="PROSITE" id="PS50929"/>
    </source>
</evidence>
<dbReference type="PANTHER" id="PTHR24221:SF621">
    <property type="entry name" value="ABC TRANSPORTER B FAMILY MEMBER 21"/>
    <property type="match status" value="1"/>
</dbReference>
<dbReference type="GO" id="GO:0016020">
    <property type="term" value="C:membrane"/>
    <property type="evidence" value="ECO:0007669"/>
    <property type="project" value="UniProtKB-SubCell"/>
</dbReference>
<keyword evidence="3 5" id="KW-1133">Transmembrane helix</keyword>
<dbReference type="PhylomeDB" id="A0A068V5Z5"/>
<dbReference type="InParanoid" id="A0A068V5Z5"/>
<feature type="transmembrane region" description="Helical" evidence="5">
    <location>
        <begin position="41"/>
        <end position="72"/>
    </location>
</feature>
<keyword evidence="2 5" id="KW-0812">Transmembrane</keyword>
<dbReference type="Gramene" id="CDP16081">
    <property type="protein sequence ID" value="CDP16081"/>
    <property type="gene ID" value="GSCOC_T00017097001"/>
</dbReference>
<evidence type="ECO:0000256" key="3">
    <source>
        <dbReference type="ARBA" id="ARBA00022989"/>
    </source>
</evidence>
<organism evidence="7 8">
    <name type="scientific">Coffea canephora</name>
    <name type="common">Robusta coffee</name>
    <dbReference type="NCBI Taxonomy" id="49390"/>
    <lineage>
        <taxon>Eukaryota</taxon>
        <taxon>Viridiplantae</taxon>
        <taxon>Streptophyta</taxon>
        <taxon>Embryophyta</taxon>
        <taxon>Tracheophyta</taxon>
        <taxon>Spermatophyta</taxon>
        <taxon>Magnoliopsida</taxon>
        <taxon>eudicotyledons</taxon>
        <taxon>Gunneridae</taxon>
        <taxon>Pentapetalae</taxon>
        <taxon>asterids</taxon>
        <taxon>lamiids</taxon>
        <taxon>Gentianales</taxon>
        <taxon>Rubiaceae</taxon>
        <taxon>Ixoroideae</taxon>
        <taxon>Gardenieae complex</taxon>
        <taxon>Bertiereae - Coffeeae clade</taxon>
        <taxon>Coffeeae</taxon>
        <taxon>Coffea</taxon>
    </lineage>
</organism>
<feature type="transmembrane region" description="Helical" evidence="5">
    <location>
        <begin position="125"/>
        <end position="145"/>
    </location>
</feature>
<evidence type="ECO:0000256" key="1">
    <source>
        <dbReference type="ARBA" id="ARBA00004141"/>
    </source>
</evidence>
<dbReference type="PANTHER" id="PTHR24221">
    <property type="entry name" value="ATP-BINDING CASSETTE SUB-FAMILY B"/>
    <property type="match status" value="1"/>
</dbReference>
<dbReference type="EMBL" id="HG739199">
    <property type="protein sequence ID" value="CDP16081.1"/>
    <property type="molecule type" value="Genomic_DNA"/>
</dbReference>
<evidence type="ECO:0000313" key="8">
    <source>
        <dbReference type="Proteomes" id="UP000295252"/>
    </source>
</evidence>
<evidence type="ECO:0000256" key="4">
    <source>
        <dbReference type="ARBA" id="ARBA00023136"/>
    </source>
</evidence>
<dbReference type="InterPro" id="IPR039421">
    <property type="entry name" value="Type_1_exporter"/>
</dbReference>
<dbReference type="SUPFAM" id="SSF90123">
    <property type="entry name" value="ABC transporter transmembrane region"/>
    <property type="match status" value="1"/>
</dbReference>
<accession>A0A068V5Z5</accession>
<reference evidence="8" key="1">
    <citation type="journal article" date="2014" name="Science">
        <title>The coffee genome provides insight into the convergent evolution of caffeine biosynthesis.</title>
        <authorList>
            <person name="Denoeud F."/>
            <person name="Carretero-Paulet L."/>
            <person name="Dereeper A."/>
            <person name="Droc G."/>
            <person name="Guyot R."/>
            <person name="Pietrella M."/>
            <person name="Zheng C."/>
            <person name="Alberti A."/>
            <person name="Anthony F."/>
            <person name="Aprea G."/>
            <person name="Aury J.M."/>
            <person name="Bento P."/>
            <person name="Bernard M."/>
            <person name="Bocs S."/>
            <person name="Campa C."/>
            <person name="Cenci A."/>
            <person name="Combes M.C."/>
            <person name="Crouzillat D."/>
            <person name="Da Silva C."/>
            <person name="Daddiego L."/>
            <person name="De Bellis F."/>
            <person name="Dussert S."/>
            <person name="Garsmeur O."/>
            <person name="Gayraud T."/>
            <person name="Guignon V."/>
            <person name="Jahn K."/>
            <person name="Jamilloux V."/>
            <person name="Joet T."/>
            <person name="Labadie K."/>
            <person name="Lan T."/>
            <person name="Leclercq J."/>
            <person name="Lepelley M."/>
            <person name="Leroy T."/>
            <person name="Li L.T."/>
            <person name="Librado P."/>
            <person name="Lopez L."/>
            <person name="Munoz A."/>
            <person name="Noel B."/>
            <person name="Pallavicini A."/>
            <person name="Perrotta G."/>
            <person name="Poncet V."/>
            <person name="Pot D."/>
            <person name="Priyono X."/>
            <person name="Rigoreau M."/>
            <person name="Rouard M."/>
            <person name="Rozas J."/>
            <person name="Tranchant-Dubreuil C."/>
            <person name="VanBuren R."/>
            <person name="Zhang Q."/>
            <person name="Andrade A.C."/>
            <person name="Argout X."/>
            <person name="Bertrand B."/>
            <person name="de Kochko A."/>
            <person name="Graziosi G."/>
            <person name="Henry R.J."/>
            <person name="Jayarama X."/>
            <person name="Ming R."/>
            <person name="Nagai C."/>
            <person name="Rounsley S."/>
            <person name="Sankoff D."/>
            <person name="Giuliano G."/>
            <person name="Albert V.A."/>
            <person name="Wincker P."/>
            <person name="Lashermes P."/>
        </authorList>
    </citation>
    <scope>NUCLEOTIDE SEQUENCE [LARGE SCALE GENOMIC DNA]</scope>
    <source>
        <strain evidence="8">cv. DH200-94</strain>
    </source>
</reference>
<dbReference type="PROSITE" id="PS50929">
    <property type="entry name" value="ABC_TM1F"/>
    <property type="match status" value="1"/>
</dbReference>
<evidence type="ECO:0000313" key="7">
    <source>
        <dbReference type="EMBL" id="CDP16081.1"/>
    </source>
</evidence>
<evidence type="ECO:0000256" key="5">
    <source>
        <dbReference type="SAM" id="Phobius"/>
    </source>
</evidence>
<dbReference type="AlphaFoldDB" id="A0A068V5Z5"/>
<sequence length="293" mass="32405">MSFTLLYWFEAYKLIDLTHYSTHVIKTFYQPPWELKKDSQFWALIFVALGVVSLLAYPARTYFFGVAGGKLIRRNRLMCFRKVVHMELSADAATLPALVGDALVLLVQSTSAAVAGLIIAFRSSWQLALIILAMMIPLIGLNGYIQTKFMKGFSVDAKIMYEEASQVASDAARSIRTVASFRAEEKVTDIYEKKCERRMRAGIRQGLISGIGLGWQNDILRVFFALISPAMAVTQSNSIPTDSSKAKSAVASMFSILDRNSKIDANDESGLTLETVKGEIELRHTVALVGDVG</sequence>